<organism evidence="1 2">
    <name type="scientific">Streptomyces goshikiensis</name>
    <dbReference type="NCBI Taxonomy" id="1942"/>
    <lineage>
        <taxon>Bacteria</taxon>
        <taxon>Bacillati</taxon>
        <taxon>Actinomycetota</taxon>
        <taxon>Actinomycetes</taxon>
        <taxon>Kitasatosporales</taxon>
        <taxon>Streptomycetaceae</taxon>
        <taxon>Streptomyces</taxon>
    </lineage>
</organism>
<proteinExistence type="predicted"/>
<reference evidence="1" key="1">
    <citation type="submission" date="2022-10" db="EMBL/GenBank/DDBJ databases">
        <title>The complete genomes of actinobacterial strains from the NBC collection.</title>
        <authorList>
            <person name="Joergensen T.S."/>
            <person name="Alvarez Arevalo M."/>
            <person name="Sterndorff E.B."/>
            <person name="Faurdal D."/>
            <person name="Vuksanovic O."/>
            <person name="Mourched A.-S."/>
            <person name="Charusanti P."/>
            <person name="Shaw S."/>
            <person name="Blin K."/>
            <person name="Weber T."/>
        </authorList>
    </citation>
    <scope>NUCLEOTIDE SEQUENCE</scope>
    <source>
        <strain evidence="1">NBC_00283</strain>
    </source>
</reference>
<accession>A0ABZ1RDC3</accession>
<evidence type="ECO:0000313" key="1">
    <source>
        <dbReference type="EMBL" id="WUO44436.1"/>
    </source>
</evidence>
<evidence type="ECO:0000313" key="2">
    <source>
        <dbReference type="Proteomes" id="UP001432075"/>
    </source>
</evidence>
<protein>
    <submittedName>
        <fullName evidence="1">Uncharacterized protein</fullName>
    </submittedName>
</protein>
<keyword evidence="2" id="KW-1185">Reference proteome</keyword>
<dbReference type="EMBL" id="CP108057">
    <property type="protein sequence ID" value="WUO44436.1"/>
    <property type="molecule type" value="Genomic_DNA"/>
</dbReference>
<dbReference type="Proteomes" id="UP001432075">
    <property type="component" value="Chromosome"/>
</dbReference>
<dbReference type="RefSeq" id="WP_008736202.1">
    <property type="nucleotide sequence ID" value="NZ_CP108057.1"/>
</dbReference>
<name>A0ABZ1RDC3_9ACTN</name>
<sequence length="111" mass="12784">MRHWFRSYWAEDDIWFYFEVDADGWVARQVELQGPLERPLAAASLAEWQAAQQAGTLAGYEATFGATAEIPVQEWEGHKPHDLTLQEFETVWLTARAACRARARNRSTDEE</sequence>
<gene>
    <name evidence="1" type="ORF">OHU17_00620</name>
</gene>